<dbReference type="AlphaFoldDB" id="X6LBJ3"/>
<organism evidence="2 3">
    <name type="scientific">Reticulomyxa filosa</name>
    <dbReference type="NCBI Taxonomy" id="46433"/>
    <lineage>
        <taxon>Eukaryota</taxon>
        <taxon>Sar</taxon>
        <taxon>Rhizaria</taxon>
        <taxon>Retaria</taxon>
        <taxon>Foraminifera</taxon>
        <taxon>Monothalamids</taxon>
        <taxon>Reticulomyxidae</taxon>
        <taxon>Reticulomyxa</taxon>
    </lineage>
</organism>
<accession>X6LBJ3</accession>
<keyword evidence="1" id="KW-0175">Coiled coil</keyword>
<feature type="non-terminal residue" evidence="2">
    <location>
        <position position="134"/>
    </location>
</feature>
<dbReference type="EMBL" id="ASPP01047608">
    <property type="protein sequence ID" value="ETN98114.1"/>
    <property type="molecule type" value="Genomic_DNA"/>
</dbReference>
<reference evidence="2 3" key="1">
    <citation type="journal article" date="2013" name="Curr. Biol.">
        <title>The Genome of the Foraminiferan Reticulomyxa filosa.</title>
        <authorList>
            <person name="Glockner G."/>
            <person name="Hulsmann N."/>
            <person name="Schleicher M."/>
            <person name="Noegel A.A."/>
            <person name="Eichinger L."/>
            <person name="Gallinger C."/>
            <person name="Pawlowski J."/>
            <person name="Sierra R."/>
            <person name="Euteneuer U."/>
            <person name="Pillet L."/>
            <person name="Moustafa A."/>
            <person name="Platzer M."/>
            <person name="Groth M."/>
            <person name="Szafranski K."/>
            <person name="Schliwa M."/>
        </authorList>
    </citation>
    <scope>NUCLEOTIDE SEQUENCE [LARGE SCALE GENOMIC DNA]</scope>
</reference>
<feature type="coiled-coil region" evidence="1">
    <location>
        <begin position="65"/>
        <end position="92"/>
    </location>
</feature>
<proteinExistence type="predicted"/>
<name>X6LBJ3_RETFI</name>
<feature type="non-terminal residue" evidence="2">
    <location>
        <position position="1"/>
    </location>
</feature>
<evidence type="ECO:0000313" key="2">
    <source>
        <dbReference type="EMBL" id="ETN98114.1"/>
    </source>
</evidence>
<evidence type="ECO:0000256" key="1">
    <source>
        <dbReference type="SAM" id="Coils"/>
    </source>
</evidence>
<evidence type="ECO:0000313" key="3">
    <source>
        <dbReference type="Proteomes" id="UP000023152"/>
    </source>
</evidence>
<gene>
    <name evidence="2" type="ORF">RFI_39403</name>
</gene>
<dbReference type="Proteomes" id="UP000023152">
    <property type="component" value="Unassembled WGS sequence"/>
</dbReference>
<sequence>KMHVSVNVEQLFEKSELLMAKMYELKKKEMNRMKLERPYIIPFEKERMIEDEKESKCEIEIPEEWKKMKTQIQTLENKLKELYEEKRIELNTMNWDDIWSIDGEFQQTKTNDSIRMNDISFAIRTLLLYRLSIK</sequence>
<keyword evidence="3" id="KW-1185">Reference proteome</keyword>
<comment type="caution">
    <text evidence="2">The sequence shown here is derived from an EMBL/GenBank/DDBJ whole genome shotgun (WGS) entry which is preliminary data.</text>
</comment>
<protein>
    <submittedName>
        <fullName evidence="2">Uncharacterized protein</fullName>
    </submittedName>
</protein>